<dbReference type="GO" id="GO:0071978">
    <property type="term" value="P:bacterial-type flagellum-dependent swarming motility"/>
    <property type="evidence" value="ECO:0007669"/>
    <property type="project" value="InterPro"/>
</dbReference>
<evidence type="ECO:0000256" key="7">
    <source>
        <dbReference type="ARBA" id="ARBA00022989"/>
    </source>
</evidence>
<evidence type="ECO:0000256" key="2">
    <source>
        <dbReference type="ARBA" id="ARBA00008038"/>
    </source>
</evidence>
<evidence type="ECO:0000256" key="4">
    <source>
        <dbReference type="ARBA" id="ARBA00022475"/>
    </source>
</evidence>
<feature type="transmembrane region" description="Helical" evidence="9">
    <location>
        <begin position="151"/>
        <end position="175"/>
    </location>
</feature>
<dbReference type="Proteomes" id="UP000435323">
    <property type="component" value="Unassembled WGS sequence"/>
</dbReference>
<keyword evidence="11" id="KW-0966">Cell projection</keyword>
<dbReference type="InterPro" id="IPR000540">
    <property type="entry name" value="Flag_MotA_CS"/>
</dbReference>
<comment type="caution">
    <text evidence="11">The sequence shown here is derived from an EMBL/GenBank/DDBJ whole genome shotgun (WGS) entry which is preliminary data.</text>
</comment>
<evidence type="ECO:0000256" key="8">
    <source>
        <dbReference type="ARBA" id="ARBA00023136"/>
    </source>
</evidence>
<evidence type="ECO:0000313" key="12">
    <source>
        <dbReference type="Proteomes" id="UP000435323"/>
    </source>
</evidence>
<dbReference type="AlphaFoldDB" id="A0A6N3YZ82"/>
<organism evidence="11 12">
    <name type="scientific">Aliivibrio fischeri</name>
    <name type="common">Vibrio fischeri</name>
    <dbReference type="NCBI Taxonomy" id="668"/>
    <lineage>
        <taxon>Bacteria</taxon>
        <taxon>Pseudomonadati</taxon>
        <taxon>Pseudomonadota</taxon>
        <taxon>Gammaproteobacteria</taxon>
        <taxon>Vibrionales</taxon>
        <taxon>Vibrionaceae</taxon>
        <taxon>Aliivibrio</taxon>
    </lineage>
</organism>
<dbReference type="PANTHER" id="PTHR30433">
    <property type="entry name" value="CHEMOTAXIS PROTEIN MOTA"/>
    <property type="match status" value="1"/>
</dbReference>
<name>A0A6N3YZ82_ALIFS</name>
<keyword evidence="3" id="KW-0813">Transport</keyword>
<evidence type="ECO:0000256" key="3">
    <source>
        <dbReference type="ARBA" id="ARBA00022448"/>
    </source>
</evidence>
<keyword evidence="6" id="KW-0283">Flagellar rotation</keyword>
<feature type="domain" description="MotA/TolQ/ExbB proton channel" evidence="10">
    <location>
        <begin position="107"/>
        <end position="226"/>
    </location>
</feature>
<protein>
    <submittedName>
        <fullName evidence="11">Flagellar motor protein MotA</fullName>
    </submittedName>
</protein>
<evidence type="ECO:0000256" key="9">
    <source>
        <dbReference type="SAM" id="Phobius"/>
    </source>
</evidence>
<comment type="similarity">
    <text evidence="2">Belongs to the MotA family.</text>
</comment>
<dbReference type="PROSITE" id="PS01307">
    <property type="entry name" value="MOTA"/>
    <property type="match status" value="1"/>
</dbReference>
<dbReference type="Pfam" id="PF01618">
    <property type="entry name" value="MotA_ExbB"/>
    <property type="match status" value="1"/>
</dbReference>
<evidence type="ECO:0000313" key="11">
    <source>
        <dbReference type="EMBL" id="MUK47492.1"/>
    </source>
</evidence>
<dbReference type="RefSeq" id="WP_011263083.1">
    <property type="nucleotide sequence ID" value="NZ_CAWMFT010000039.1"/>
</dbReference>
<feature type="transmembrane region" description="Helical" evidence="9">
    <location>
        <begin position="29"/>
        <end position="52"/>
    </location>
</feature>
<comment type="subcellular location">
    <subcellularLocation>
        <location evidence="1">Cell membrane</location>
        <topology evidence="1">Multi-pass membrane protein</topology>
    </subcellularLocation>
</comment>
<proteinExistence type="inferred from homology"/>
<dbReference type="InterPro" id="IPR047055">
    <property type="entry name" value="MotA-like"/>
</dbReference>
<evidence type="ECO:0000256" key="6">
    <source>
        <dbReference type="ARBA" id="ARBA00022779"/>
    </source>
</evidence>
<keyword evidence="4" id="KW-1003">Cell membrane</keyword>
<feature type="transmembrane region" description="Helical" evidence="9">
    <location>
        <begin position="187"/>
        <end position="207"/>
    </location>
</feature>
<evidence type="ECO:0000256" key="5">
    <source>
        <dbReference type="ARBA" id="ARBA00022692"/>
    </source>
</evidence>
<evidence type="ECO:0000256" key="1">
    <source>
        <dbReference type="ARBA" id="ARBA00004651"/>
    </source>
</evidence>
<evidence type="ECO:0000259" key="10">
    <source>
        <dbReference type="Pfam" id="PF01618"/>
    </source>
</evidence>
<keyword evidence="11" id="KW-0969">Cilium</keyword>
<keyword evidence="5 9" id="KW-0812">Transmembrane</keyword>
<reference evidence="11 12" key="1">
    <citation type="submission" date="2019-11" db="EMBL/GenBank/DDBJ databases">
        <title>Using colonization assays and comparative genomics to discover symbiosis behaviors and factors in Vibrio fischeri.</title>
        <authorList>
            <person name="Bongrand C."/>
            <person name="Moriano-Gutierrez S."/>
            <person name="Arevalo P."/>
            <person name="Mcfall-Ngai M."/>
            <person name="Visick K."/>
            <person name="Polz M.F."/>
            <person name="Ruby E.G."/>
        </authorList>
    </citation>
    <scope>NUCLEOTIDE SEQUENCE [LARGE SCALE GENOMIC DNA]</scope>
    <source>
        <strain evidence="12">emors.3.2</strain>
    </source>
</reference>
<keyword evidence="7 9" id="KW-1133">Transmembrane helix</keyword>
<keyword evidence="8 9" id="KW-0472">Membrane</keyword>
<dbReference type="GO" id="GO:0005886">
    <property type="term" value="C:plasma membrane"/>
    <property type="evidence" value="ECO:0007669"/>
    <property type="project" value="UniProtKB-SubCell"/>
</dbReference>
<sequence>MISFSTITGLLMAFGVLIGAVTMSTDKYMLFVSLSSFLIVLGGTLTAALISYSYPLILSSFKGLLVNLLDETNVTKFKHASIKRTVEWNQIFRSSGMSGLENSLNDNEKNDPFIRLGVELIGTGYKGEELKKLLDESNHSQYKQEMTQAEVLNSMGTYAPGFGMIGTLIGLIIMLDNLNGDMAALGNGLAVALLTTLYGILLAQVFFKPAAIRISRRVNTNFDNREMQINAFVLMTEKRPDLYLQDSMNVHLPFKKRLAS</sequence>
<keyword evidence="11" id="KW-0282">Flagellum</keyword>
<dbReference type="GO" id="GO:0006935">
    <property type="term" value="P:chemotaxis"/>
    <property type="evidence" value="ECO:0007669"/>
    <property type="project" value="InterPro"/>
</dbReference>
<dbReference type="InterPro" id="IPR002898">
    <property type="entry name" value="MotA_ExbB_proton_chnl"/>
</dbReference>
<gene>
    <name evidence="11" type="ORF">GNP77_19285</name>
</gene>
<dbReference type="EMBL" id="WOBO01000027">
    <property type="protein sequence ID" value="MUK47492.1"/>
    <property type="molecule type" value="Genomic_DNA"/>
</dbReference>
<accession>A0A6N3YZ82</accession>
<dbReference type="GeneID" id="54165510"/>